<dbReference type="InterPro" id="IPR013103">
    <property type="entry name" value="RVT_2"/>
</dbReference>
<gene>
    <name evidence="4" type="ORF">Tci_040915</name>
</gene>
<reference evidence="4" key="1">
    <citation type="journal article" date="2019" name="Sci. Rep.">
        <title>Draft genome of Tanacetum cinerariifolium, the natural source of mosquito coil.</title>
        <authorList>
            <person name="Yamashiro T."/>
            <person name="Shiraishi A."/>
            <person name="Satake H."/>
            <person name="Nakayama K."/>
        </authorList>
    </citation>
    <scope>NUCLEOTIDE SEQUENCE</scope>
</reference>
<feature type="compositionally biased region" description="Polar residues" evidence="2">
    <location>
        <begin position="154"/>
        <end position="172"/>
    </location>
</feature>
<feature type="region of interest" description="Disordered" evidence="2">
    <location>
        <begin position="512"/>
        <end position="542"/>
    </location>
</feature>
<dbReference type="AlphaFoldDB" id="A0A6L2M6U8"/>
<dbReference type="GO" id="GO:0003964">
    <property type="term" value="F:RNA-directed DNA polymerase activity"/>
    <property type="evidence" value="ECO:0007669"/>
    <property type="project" value="UniProtKB-KW"/>
</dbReference>
<evidence type="ECO:0000256" key="1">
    <source>
        <dbReference type="SAM" id="Coils"/>
    </source>
</evidence>
<comment type="caution">
    <text evidence="4">The sequence shown here is derived from an EMBL/GenBank/DDBJ whole genome shotgun (WGS) entry which is preliminary data.</text>
</comment>
<dbReference type="EMBL" id="BKCJ010005843">
    <property type="protein sequence ID" value="GEU68937.1"/>
    <property type="molecule type" value="Genomic_DNA"/>
</dbReference>
<protein>
    <submittedName>
        <fullName evidence="4">Reverse transcriptase domain-containing protein</fullName>
    </submittedName>
</protein>
<feature type="region of interest" description="Disordered" evidence="2">
    <location>
        <begin position="227"/>
        <end position="276"/>
    </location>
</feature>
<keyword evidence="4" id="KW-0548">Nucleotidyltransferase</keyword>
<name>A0A6L2M6U8_TANCI</name>
<feature type="region of interest" description="Disordered" evidence="2">
    <location>
        <begin position="154"/>
        <end position="215"/>
    </location>
</feature>
<keyword evidence="1" id="KW-0175">Coiled coil</keyword>
<evidence type="ECO:0000256" key="2">
    <source>
        <dbReference type="SAM" id="MobiDB-lite"/>
    </source>
</evidence>
<proteinExistence type="predicted"/>
<dbReference type="InterPro" id="IPR021109">
    <property type="entry name" value="Peptidase_aspartic_dom_sf"/>
</dbReference>
<accession>A0A6L2M6U8</accession>
<dbReference type="SUPFAM" id="SSF50630">
    <property type="entry name" value="Acid proteases"/>
    <property type="match status" value="1"/>
</dbReference>
<dbReference type="PANTHER" id="PTHR33067">
    <property type="entry name" value="RNA-DIRECTED DNA POLYMERASE-RELATED"/>
    <property type="match status" value="1"/>
</dbReference>
<dbReference type="Gene3D" id="2.40.70.10">
    <property type="entry name" value="Acid Proteases"/>
    <property type="match status" value="1"/>
</dbReference>
<dbReference type="PANTHER" id="PTHR33067:SF9">
    <property type="entry name" value="RNA-DIRECTED DNA POLYMERASE"/>
    <property type="match status" value="1"/>
</dbReference>
<keyword evidence="4" id="KW-0808">Transferase</keyword>
<feature type="domain" description="Reverse transcriptase Ty1/copia-type" evidence="3">
    <location>
        <begin position="320"/>
        <end position="466"/>
    </location>
</feature>
<dbReference type="Pfam" id="PF07727">
    <property type="entry name" value="RVT_2"/>
    <property type="match status" value="1"/>
</dbReference>
<dbReference type="CDD" id="cd00303">
    <property type="entry name" value="retropepsin_like"/>
    <property type="match status" value="1"/>
</dbReference>
<feature type="compositionally biased region" description="Polar residues" evidence="2">
    <location>
        <begin position="234"/>
        <end position="259"/>
    </location>
</feature>
<sequence length="820" mass="93028">MTKSCSFFIANCLNADTVWNEQASNVFQKEREQYIEIQDLKAQLQDNNISISELKKLIEKGKGKSVETKFDKPSVVRQLNAQRIPKPSVLGKPTPFLDSLERRYFSKAKSVPKTNVTEGLSKPVTAQILPQTARQSISNANVLKPGMYQIDNRTTQTRAPQSPQTIRNTNPHVTKKPNLMPISTRKPKGHANKSVATPHKKKVASKSSNQKPKSYYRMLYEKTSSSSVIKYSSPQNNSNQQDTQPTTNIQPTSAPSTPTFVHGEENNDNQAEEEHLQDNEFTNPLCASVQEAAESSSYNIVQTRRQLTTDSEMYMFALTVWELVDKPFGKSVIRLKWLWKNKKDEDQTIIHNKARLIAKGYAQEEGIDFEESFAPVARLEAVKIFVAYAAHKSFPIYHMDVKMAFLNGLLKEEVFVAQPDGFVDPDHLEKVYRLKKALYGLKQASMVWYNELSKFLISKGFTKEAEYVALSASCAQVMWIRTQLQDYGLNYNNITLYYDSYKKKKMVNTHHKEVKNASTSKGAKPSASDVEHDDNDNGSSSGSGLNYGGFTITTRNFHQCQSSWICRLLQPTWMNDKAIFIPPLYCFVDVLILIPKFGPSIKSLLTNTDKLYELARTPLNEQCLAVLLMKLLEKLGDPDKFLIPCDFPRMAECLALADLGASINLMPLSVWNKLSLPDLSHMYMTLELGDRSISRLVGVAEDVFVKVGTFHFLANFVVVDFDADPRVPLILGRSFLRTRRALIDVFKGELTLRVGKEAITFNLDQTSRYSANYNDMTVNRIDVIDMACEEYSQEVLGFFDMIAHRVIISSFIKTKRKRRK</sequence>
<feature type="coiled-coil region" evidence="1">
    <location>
        <begin position="27"/>
        <end position="57"/>
    </location>
</feature>
<evidence type="ECO:0000259" key="3">
    <source>
        <dbReference type="Pfam" id="PF07727"/>
    </source>
</evidence>
<evidence type="ECO:0000313" key="4">
    <source>
        <dbReference type="EMBL" id="GEU68937.1"/>
    </source>
</evidence>
<keyword evidence="4" id="KW-0695">RNA-directed DNA polymerase</keyword>
<organism evidence="4">
    <name type="scientific">Tanacetum cinerariifolium</name>
    <name type="common">Dalmatian daisy</name>
    <name type="synonym">Chrysanthemum cinerariifolium</name>
    <dbReference type="NCBI Taxonomy" id="118510"/>
    <lineage>
        <taxon>Eukaryota</taxon>
        <taxon>Viridiplantae</taxon>
        <taxon>Streptophyta</taxon>
        <taxon>Embryophyta</taxon>
        <taxon>Tracheophyta</taxon>
        <taxon>Spermatophyta</taxon>
        <taxon>Magnoliopsida</taxon>
        <taxon>eudicotyledons</taxon>
        <taxon>Gunneridae</taxon>
        <taxon>Pentapetalae</taxon>
        <taxon>asterids</taxon>
        <taxon>campanulids</taxon>
        <taxon>Asterales</taxon>
        <taxon>Asteraceae</taxon>
        <taxon>Asteroideae</taxon>
        <taxon>Anthemideae</taxon>
        <taxon>Anthemidinae</taxon>
        <taxon>Tanacetum</taxon>
    </lineage>
</organism>